<dbReference type="CTD" id="163747"/>
<dbReference type="PANTHER" id="PTHR34914">
    <property type="entry name" value="LYMPHOCYTE EXPANSION MOLECULE"/>
    <property type="match status" value="1"/>
</dbReference>
<protein>
    <submittedName>
        <fullName evidence="3">Lymphocyte expansion molecule</fullName>
    </submittedName>
</protein>
<keyword evidence="2" id="KW-1185">Reference proteome</keyword>
<evidence type="ECO:0000313" key="3">
    <source>
        <dbReference type="RefSeq" id="XP_032826566.1"/>
    </source>
</evidence>
<dbReference type="InterPro" id="IPR033557">
    <property type="entry name" value="CIMAP2"/>
</dbReference>
<sequence>MPGVEFHGAPFGSATARFNVSGIHPQLKPLGTYTEAPYCSQTMSNQIRALGPGRYNPECSGGFGVRAVSRRASGPGWAREVELSRSARTPHFRHREAWEKERTQKSRLGPGIYDTKDFIDLERERPSSRRGVCDTLEERFLNIGKSSTPGPGSYVRPERPGAAWAHHPASRGPMELSSSVNRSTPETGSGLGPGTHEHRSFTDELAARVVSARGPYDLFTGRRTDPLRTGWLVAPESLWPGPRGCPQPSMAEALAARTRNGRFAPEPGPNAQPGLRLCLDAPAHCRREPVTGPHHDLRTRDAVVGLRRALFRERSFRRHVERNVARRAQRPRCTTGTFIGHAVSAPLDLPRNRQSD</sequence>
<proteinExistence type="predicted"/>
<name>A0AAJ7X9U0_PETMA</name>
<dbReference type="Proteomes" id="UP001318040">
    <property type="component" value="Chromosome 44"/>
</dbReference>
<evidence type="ECO:0000313" key="2">
    <source>
        <dbReference type="Proteomes" id="UP001318040"/>
    </source>
</evidence>
<accession>A0AAJ7X9U0</accession>
<dbReference type="AlphaFoldDB" id="A0AAJ7X9U0"/>
<dbReference type="PANTHER" id="PTHR34914:SF1">
    <property type="entry name" value="LYMPHOCYTE EXPANSION MOLECULE"/>
    <property type="match status" value="1"/>
</dbReference>
<dbReference type="KEGG" id="pmrn:116951868"/>
<dbReference type="RefSeq" id="XP_032826566.1">
    <property type="nucleotide sequence ID" value="XM_032970675.1"/>
</dbReference>
<organism evidence="2 3">
    <name type="scientific">Petromyzon marinus</name>
    <name type="common">Sea lamprey</name>
    <dbReference type="NCBI Taxonomy" id="7757"/>
    <lineage>
        <taxon>Eukaryota</taxon>
        <taxon>Metazoa</taxon>
        <taxon>Chordata</taxon>
        <taxon>Craniata</taxon>
        <taxon>Vertebrata</taxon>
        <taxon>Cyclostomata</taxon>
        <taxon>Hyperoartia</taxon>
        <taxon>Petromyzontiformes</taxon>
        <taxon>Petromyzontidae</taxon>
        <taxon>Petromyzon</taxon>
    </lineage>
</organism>
<feature type="compositionally biased region" description="Polar residues" evidence="1">
    <location>
        <begin position="176"/>
        <end position="187"/>
    </location>
</feature>
<reference evidence="3" key="1">
    <citation type="submission" date="2025-08" db="UniProtKB">
        <authorList>
            <consortium name="RefSeq"/>
        </authorList>
    </citation>
    <scope>IDENTIFICATION</scope>
    <source>
        <tissue evidence="3">Sperm</tissue>
    </source>
</reference>
<gene>
    <name evidence="3" type="primary">LEXM</name>
</gene>
<evidence type="ECO:0000256" key="1">
    <source>
        <dbReference type="SAM" id="MobiDB-lite"/>
    </source>
</evidence>
<feature type="region of interest" description="Disordered" evidence="1">
    <location>
        <begin position="143"/>
        <end position="198"/>
    </location>
</feature>